<dbReference type="AlphaFoldDB" id="A0A5C3L4C0"/>
<sequence>MPPPLHRPPRSLPQAIEQITVYCNYYSTLISIAYYLIICSPDLMSGSRFPKIHCMYSEQIFRLYPVAYLHMRYHLWIAQSYISGIIWGRLAMARYTLISNAPVNGPGTIKAARRLSHVLKHVTMCSRKPTCRTDYHPWHPYACGQTIYWLDLMMV</sequence>
<gene>
    <name evidence="1" type="ORF">FA15DRAFT_247079</name>
</gene>
<organism evidence="1 2">
    <name type="scientific">Coprinopsis marcescibilis</name>
    <name type="common">Agaric fungus</name>
    <name type="synonym">Psathyrella marcescibilis</name>
    <dbReference type="NCBI Taxonomy" id="230819"/>
    <lineage>
        <taxon>Eukaryota</taxon>
        <taxon>Fungi</taxon>
        <taxon>Dikarya</taxon>
        <taxon>Basidiomycota</taxon>
        <taxon>Agaricomycotina</taxon>
        <taxon>Agaricomycetes</taxon>
        <taxon>Agaricomycetidae</taxon>
        <taxon>Agaricales</taxon>
        <taxon>Agaricineae</taxon>
        <taxon>Psathyrellaceae</taxon>
        <taxon>Coprinopsis</taxon>
    </lineage>
</organism>
<proteinExistence type="predicted"/>
<dbReference type="Proteomes" id="UP000307440">
    <property type="component" value="Unassembled WGS sequence"/>
</dbReference>
<keyword evidence="2" id="KW-1185">Reference proteome</keyword>
<accession>A0A5C3L4C0</accession>
<name>A0A5C3L4C0_COPMA</name>
<evidence type="ECO:0000313" key="2">
    <source>
        <dbReference type="Proteomes" id="UP000307440"/>
    </source>
</evidence>
<evidence type="ECO:0000313" key="1">
    <source>
        <dbReference type="EMBL" id="TFK26986.1"/>
    </source>
</evidence>
<reference evidence="1 2" key="1">
    <citation type="journal article" date="2019" name="Nat. Ecol. Evol.">
        <title>Megaphylogeny resolves global patterns of mushroom evolution.</title>
        <authorList>
            <person name="Varga T."/>
            <person name="Krizsan K."/>
            <person name="Foldi C."/>
            <person name="Dima B."/>
            <person name="Sanchez-Garcia M."/>
            <person name="Sanchez-Ramirez S."/>
            <person name="Szollosi G.J."/>
            <person name="Szarkandi J.G."/>
            <person name="Papp V."/>
            <person name="Albert L."/>
            <person name="Andreopoulos W."/>
            <person name="Angelini C."/>
            <person name="Antonin V."/>
            <person name="Barry K.W."/>
            <person name="Bougher N.L."/>
            <person name="Buchanan P."/>
            <person name="Buyck B."/>
            <person name="Bense V."/>
            <person name="Catcheside P."/>
            <person name="Chovatia M."/>
            <person name="Cooper J."/>
            <person name="Damon W."/>
            <person name="Desjardin D."/>
            <person name="Finy P."/>
            <person name="Geml J."/>
            <person name="Haridas S."/>
            <person name="Hughes K."/>
            <person name="Justo A."/>
            <person name="Karasinski D."/>
            <person name="Kautmanova I."/>
            <person name="Kiss B."/>
            <person name="Kocsube S."/>
            <person name="Kotiranta H."/>
            <person name="LaButti K.M."/>
            <person name="Lechner B.E."/>
            <person name="Liimatainen K."/>
            <person name="Lipzen A."/>
            <person name="Lukacs Z."/>
            <person name="Mihaltcheva S."/>
            <person name="Morgado L.N."/>
            <person name="Niskanen T."/>
            <person name="Noordeloos M.E."/>
            <person name="Ohm R.A."/>
            <person name="Ortiz-Santana B."/>
            <person name="Ovrebo C."/>
            <person name="Racz N."/>
            <person name="Riley R."/>
            <person name="Savchenko A."/>
            <person name="Shiryaev A."/>
            <person name="Soop K."/>
            <person name="Spirin V."/>
            <person name="Szebenyi C."/>
            <person name="Tomsovsky M."/>
            <person name="Tulloss R.E."/>
            <person name="Uehling J."/>
            <person name="Grigoriev I.V."/>
            <person name="Vagvolgyi C."/>
            <person name="Papp T."/>
            <person name="Martin F.M."/>
            <person name="Miettinen O."/>
            <person name="Hibbett D.S."/>
            <person name="Nagy L.G."/>
        </authorList>
    </citation>
    <scope>NUCLEOTIDE SEQUENCE [LARGE SCALE GENOMIC DNA]</scope>
    <source>
        <strain evidence="1 2">CBS 121175</strain>
    </source>
</reference>
<dbReference type="EMBL" id="ML210169">
    <property type="protein sequence ID" value="TFK26986.1"/>
    <property type="molecule type" value="Genomic_DNA"/>
</dbReference>
<protein>
    <submittedName>
        <fullName evidence="1">Uncharacterized protein</fullName>
    </submittedName>
</protein>